<dbReference type="Pfam" id="PF13516">
    <property type="entry name" value="LRR_6"/>
    <property type="match status" value="1"/>
</dbReference>
<dbReference type="InterPro" id="IPR032675">
    <property type="entry name" value="LRR_dom_sf"/>
</dbReference>
<dbReference type="Pfam" id="PF00560">
    <property type="entry name" value="LRR_1"/>
    <property type="match status" value="1"/>
</dbReference>
<dbReference type="EMBL" id="KE346376">
    <property type="protein sequence ID" value="KJE98123.1"/>
    <property type="molecule type" value="Genomic_DNA"/>
</dbReference>
<accession>A0A0D2WYP8</accession>
<evidence type="ECO:0000256" key="1">
    <source>
        <dbReference type="SAM" id="MobiDB-lite"/>
    </source>
</evidence>
<dbReference type="PhylomeDB" id="A0A0D2WYP8"/>
<feature type="region of interest" description="Disordered" evidence="1">
    <location>
        <begin position="1"/>
        <end position="21"/>
    </location>
</feature>
<reference evidence="3" key="1">
    <citation type="submission" date="2011-02" db="EMBL/GenBank/DDBJ databases">
        <title>The Genome Sequence of Capsaspora owczarzaki ATCC 30864.</title>
        <authorList>
            <person name="Russ C."/>
            <person name="Cuomo C."/>
            <person name="Burger G."/>
            <person name="Gray M.W."/>
            <person name="Holland P.W.H."/>
            <person name="King N."/>
            <person name="Lang F.B.F."/>
            <person name="Roger A.J."/>
            <person name="Ruiz-Trillo I."/>
            <person name="Young S.K."/>
            <person name="Zeng Q."/>
            <person name="Gargeya S."/>
            <person name="Alvarado L."/>
            <person name="Berlin A."/>
            <person name="Chapman S.B."/>
            <person name="Chen Z."/>
            <person name="Freedman E."/>
            <person name="Gellesch M."/>
            <person name="Goldberg J."/>
            <person name="Griggs A."/>
            <person name="Gujja S."/>
            <person name="Heilman E."/>
            <person name="Heiman D."/>
            <person name="Howarth C."/>
            <person name="Mehta T."/>
            <person name="Neiman D."/>
            <person name="Pearson M."/>
            <person name="Roberts A."/>
            <person name="Saif S."/>
            <person name="Shea T."/>
            <person name="Shenoy N."/>
            <person name="Sisk P."/>
            <person name="Stolte C."/>
            <person name="Sykes S."/>
            <person name="White J."/>
            <person name="Yandava C."/>
            <person name="Haas B."/>
            <person name="Nusbaum C."/>
            <person name="Birren B."/>
        </authorList>
    </citation>
    <scope>NUCLEOTIDE SEQUENCE</scope>
    <source>
        <strain evidence="3">ATCC 30864</strain>
    </source>
</reference>
<dbReference type="InterPro" id="IPR001611">
    <property type="entry name" value="Leu-rich_rpt"/>
</dbReference>
<dbReference type="OrthoDB" id="10056090at2759"/>
<dbReference type="InParanoid" id="A0A0D2WYP8"/>
<proteinExistence type="predicted"/>
<evidence type="ECO:0000313" key="2">
    <source>
        <dbReference type="EMBL" id="KJE98123.1"/>
    </source>
</evidence>
<dbReference type="eggNOG" id="KOG3864">
    <property type="taxonomic scope" value="Eukaryota"/>
</dbReference>
<dbReference type="Gene3D" id="3.80.10.10">
    <property type="entry name" value="Ribonuclease Inhibitor"/>
    <property type="match status" value="1"/>
</dbReference>
<name>A0A0D2WYP8_CAPO3</name>
<gene>
    <name evidence="2" type="ORF">CAOG_008139</name>
</gene>
<dbReference type="SUPFAM" id="SSF52047">
    <property type="entry name" value="RNI-like"/>
    <property type="match status" value="1"/>
</dbReference>
<protein>
    <submittedName>
        <fullName evidence="2">Uncharacterized protein</fullName>
    </submittedName>
</protein>
<organism evidence="2 3">
    <name type="scientific">Capsaspora owczarzaki (strain ATCC 30864)</name>
    <dbReference type="NCBI Taxonomy" id="595528"/>
    <lineage>
        <taxon>Eukaryota</taxon>
        <taxon>Filasterea</taxon>
        <taxon>Capsaspora</taxon>
    </lineage>
</organism>
<sequence length="130" mass="14267">MSGKLRVNDSDSWVDSDSQLHGGQEMRLTDVDLSDSTVTPVGMQHFSNLKHLKRLDLSGNSYLTDDSIARLVDSPLQVLNVSNTPLTDKCVSSLTSMSALQELDVRETKLSVNARSRLQAALPKCQVHIS</sequence>
<dbReference type="Proteomes" id="UP000008743">
    <property type="component" value="Unassembled WGS sequence"/>
</dbReference>
<evidence type="ECO:0000313" key="3">
    <source>
        <dbReference type="Proteomes" id="UP000008743"/>
    </source>
</evidence>
<dbReference type="AlphaFoldDB" id="A0A0D2WYP8"/>
<keyword evidence="3" id="KW-1185">Reference proteome</keyword>